<reference evidence="2 3" key="1">
    <citation type="journal article" date="2016" name="Nat. Commun.">
        <title>Thousands of microbial genomes shed light on interconnected biogeochemical processes in an aquifer system.</title>
        <authorList>
            <person name="Anantharaman K."/>
            <person name="Brown C.T."/>
            <person name="Hug L.A."/>
            <person name="Sharon I."/>
            <person name="Castelle C.J."/>
            <person name="Probst A.J."/>
            <person name="Thomas B.C."/>
            <person name="Singh A."/>
            <person name="Wilkins M.J."/>
            <person name="Karaoz U."/>
            <person name="Brodie E.L."/>
            <person name="Williams K.H."/>
            <person name="Hubbard S.S."/>
            <person name="Banfield J.F."/>
        </authorList>
    </citation>
    <scope>NUCLEOTIDE SEQUENCE [LARGE SCALE GENOMIC DNA]</scope>
</reference>
<dbReference type="CDD" id="cd02440">
    <property type="entry name" value="AdoMet_MTases"/>
    <property type="match status" value="1"/>
</dbReference>
<sequence length="266" mass="30893">MESILQQQPKSRILEKGYINVYSELNSKEKRQLPYRRRFKKEEPSWDETMVYLSNKFSSLDIKNAIVLDAGCGNGNYIIDENRGNIAWAVGVDISTEFIKKNICLDEIKTANLESLPFEDKKFDVVISLWALEHLENPARVFSEINRVLKPNGIFMFTTPNSNYLPLKIVHTIKSVKLNRLLNKYLFGREEKETFPAYYRANTLEDLKKISEKFFKVEELKLNSDISYTSFNDVSYSVSKILLKLPNTFNGLLHTHIIGILRKKIV</sequence>
<evidence type="ECO:0000313" key="3">
    <source>
        <dbReference type="Proteomes" id="UP000177371"/>
    </source>
</evidence>
<dbReference type="Pfam" id="PF08241">
    <property type="entry name" value="Methyltransf_11"/>
    <property type="match status" value="1"/>
</dbReference>
<evidence type="ECO:0000313" key="2">
    <source>
        <dbReference type="EMBL" id="OGC48042.1"/>
    </source>
</evidence>
<dbReference type="Proteomes" id="UP000177371">
    <property type="component" value="Unassembled WGS sequence"/>
</dbReference>
<proteinExistence type="predicted"/>
<protein>
    <recommendedName>
        <fullName evidence="1">Methyltransferase type 11 domain-containing protein</fullName>
    </recommendedName>
</protein>
<dbReference type="AlphaFoldDB" id="A0A1F4UT20"/>
<dbReference type="InterPro" id="IPR013216">
    <property type="entry name" value="Methyltransf_11"/>
</dbReference>
<gene>
    <name evidence="2" type="ORF">A2W32_01635</name>
</gene>
<dbReference type="EMBL" id="MEUT01000079">
    <property type="protein sequence ID" value="OGC48042.1"/>
    <property type="molecule type" value="Genomic_DNA"/>
</dbReference>
<dbReference type="InterPro" id="IPR029063">
    <property type="entry name" value="SAM-dependent_MTases_sf"/>
</dbReference>
<dbReference type="InterPro" id="IPR050508">
    <property type="entry name" value="Methyltransf_Superfamily"/>
</dbReference>
<dbReference type="STRING" id="1802610.A2W32_01635"/>
<evidence type="ECO:0000259" key="1">
    <source>
        <dbReference type="Pfam" id="PF08241"/>
    </source>
</evidence>
<accession>A0A1F4UT20</accession>
<dbReference type="PANTHER" id="PTHR42912:SF93">
    <property type="entry name" value="N6-ADENOSINE-METHYLTRANSFERASE TMT1A"/>
    <property type="match status" value="1"/>
</dbReference>
<feature type="domain" description="Methyltransferase type 11" evidence="1">
    <location>
        <begin position="68"/>
        <end position="157"/>
    </location>
</feature>
<organism evidence="2 3">
    <name type="scientific">candidate division WWE3 bacterium RBG_16_37_10</name>
    <dbReference type="NCBI Taxonomy" id="1802610"/>
    <lineage>
        <taxon>Bacteria</taxon>
        <taxon>Katanobacteria</taxon>
    </lineage>
</organism>
<dbReference type="PANTHER" id="PTHR42912">
    <property type="entry name" value="METHYLTRANSFERASE"/>
    <property type="match status" value="1"/>
</dbReference>
<dbReference type="SUPFAM" id="SSF53335">
    <property type="entry name" value="S-adenosyl-L-methionine-dependent methyltransferases"/>
    <property type="match status" value="1"/>
</dbReference>
<name>A0A1F4UT20_UNCKA</name>
<comment type="caution">
    <text evidence="2">The sequence shown here is derived from an EMBL/GenBank/DDBJ whole genome shotgun (WGS) entry which is preliminary data.</text>
</comment>
<dbReference type="Gene3D" id="3.40.50.150">
    <property type="entry name" value="Vaccinia Virus protein VP39"/>
    <property type="match status" value="1"/>
</dbReference>
<dbReference type="GO" id="GO:0008757">
    <property type="term" value="F:S-adenosylmethionine-dependent methyltransferase activity"/>
    <property type="evidence" value="ECO:0007669"/>
    <property type="project" value="InterPro"/>
</dbReference>